<keyword evidence="10" id="KW-1185">Reference proteome</keyword>
<evidence type="ECO:0000256" key="6">
    <source>
        <dbReference type="ARBA" id="ARBA00023136"/>
    </source>
</evidence>
<dbReference type="InterPro" id="IPR036259">
    <property type="entry name" value="MFS_trans_sf"/>
</dbReference>
<dbReference type="EMBL" id="JACBYR010000001">
    <property type="protein sequence ID" value="NYE83524.1"/>
    <property type="molecule type" value="Genomic_DNA"/>
</dbReference>
<dbReference type="InterPro" id="IPR011701">
    <property type="entry name" value="MFS"/>
</dbReference>
<keyword evidence="4 7" id="KW-0812">Transmembrane</keyword>
<dbReference type="GO" id="GO:0022857">
    <property type="term" value="F:transmembrane transporter activity"/>
    <property type="evidence" value="ECO:0007669"/>
    <property type="project" value="InterPro"/>
</dbReference>
<keyword evidence="2" id="KW-0813">Transport</keyword>
<dbReference type="Pfam" id="PF07690">
    <property type="entry name" value="MFS_1"/>
    <property type="match status" value="1"/>
</dbReference>
<comment type="caution">
    <text evidence="9">The sequence shown here is derived from an EMBL/GenBank/DDBJ whole genome shotgun (WGS) entry which is preliminary data.</text>
</comment>
<keyword evidence="6 7" id="KW-0472">Membrane</keyword>
<feature type="transmembrane region" description="Helical" evidence="7">
    <location>
        <begin position="334"/>
        <end position="357"/>
    </location>
</feature>
<evidence type="ECO:0000313" key="9">
    <source>
        <dbReference type="EMBL" id="NYE83524.1"/>
    </source>
</evidence>
<feature type="domain" description="Major facilitator superfamily (MFS) profile" evidence="8">
    <location>
        <begin position="39"/>
        <end position="424"/>
    </location>
</feature>
<dbReference type="PROSITE" id="PS50850">
    <property type="entry name" value="MFS"/>
    <property type="match status" value="1"/>
</dbReference>
<feature type="transmembrane region" description="Helical" evidence="7">
    <location>
        <begin position="105"/>
        <end position="126"/>
    </location>
</feature>
<feature type="transmembrane region" description="Helical" evidence="7">
    <location>
        <begin position="243"/>
        <end position="267"/>
    </location>
</feature>
<dbReference type="GO" id="GO:0005886">
    <property type="term" value="C:plasma membrane"/>
    <property type="evidence" value="ECO:0007669"/>
    <property type="project" value="UniProtKB-SubCell"/>
</dbReference>
<evidence type="ECO:0000256" key="1">
    <source>
        <dbReference type="ARBA" id="ARBA00004651"/>
    </source>
</evidence>
<evidence type="ECO:0000259" key="8">
    <source>
        <dbReference type="PROSITE" id="PS50850"/>
    </source>
</evidence>
<keyword evidence="3" id="KW-1003">Cell membrane</keyword>
<dbReference type="PANTHER" id="PTHR42718">
    <property type="entry name" value="MAJOR FACILITATOR SUPERFAMILY MULTIDRUG TRANSPORTER MFSC"/>
    <property type="match status" value="1"/>
</dbReference>
<proteinExistence type="predicted"/>
<dbReference type="SUPFAM" id="SSF103473">
    <property type="entry name" value="MFS general substrate transporter"/>
    <property type="match status" value="1"/>
</dbReference>
<reference evidence="9 10" key="1">
    <citation type="submission" date="2020-07" db="EMBL/GenBank/DDBJ databases">
        <title>Genomic Encyclopedia of Type Strains, Phase IV (KMG-V): Genome sequencing to study the core and pangenomes of soil and plant-associated prokaryotes.</title>
        <authorList>
            <person name="Whitman W."/>
        </authorList>
    </citation>
    <scope>NUCLEOTIDE SEQUENCE [LARGE SCALE GENOMIC DNA]</scope>
    <source>
        <strain evidence="9 10">SAS40</strain>
    </source>
</reference>
<feature type="transmembrane region" description="Helical" evidence="7">
    <location>
        <begin position="396"/>
        <end position="419"/>
    </location>
</feature>
<dbReference type="AlphaFoldDB" id="A0A7Y9IWK2"/>
<keyword evidence="5 7" id="KW-1133">Transmembrane helix</keyword>
<evidence type="ECO:0000256" key="7">
    <source>
        <dbReference type="SAM" id="Phobius"/>
    </source>
</evidence>
<evidence type="ECO:0000256" key="4">
    <source>
        <dbReference type="ARBA" id="ARBA00022692"/>
    </source>
</evidence>
<evidence type="ECO:0000256" key="3">
    <source>
        <dbReference type="ARBA" id="ARBA00022475"/>
    </source>
</evidence>
<comment type="subcellular location">
    <subcellularLocation>
        <location evidence="1">Cell membrane</location>
        <topology evidence="1">Multi-pass membrane protein</topology>
    </subcellularLocation>
</comment>
<name>A0A7Y9IWK2_9BURK</name>
<feature type="transmembrane region" description="Helical" evidence="7">
    <location>
        <begin position="37"/>
        <end position="55"/>
    </location>
</feature>
<evidence type="ECO:0000256" key="2">
    <source>
        <dbReference type="ARBA" id="ARBA00022448"/>
    </source>
</evidence>
<feature type="transmembrane region" description="Helical" evidence="7">
    <location>
        <begin position="75"/>
        <end position="98"/>
    </location>
</feature>
<feature type="transmembrane region" description="Helical" evidence="7">
    <location>
        <begin position="138"/>
        <end position="155"/>
    </location>
</feature>
<feature type="transmembrane region" description="Helical" evidence="7">
    <location>
        <begin position="308"/>
        <end position="328"/>
    </location>
</feature>
<feature type="transmembrane region" description="Helical" evidence="7">
    <location>
        <begin position="191"/>
        <end position="210"/>
    </location>
</feature>
<feature type="transmembrane region" description="Helical" evidence="7">
    <location>
        <begin position="364"/>
        <end position="384"/>
    </location>
</feature>
<gene>
    <name evidence="9" type="ORF">FHW18_002795</name>
</gene>
<feature type="transmembrane region" description="Helical" evidence="7">
    <location>
        <begin position="162"/>
        <end position="185"/>
    </location>
</feature>
<feature type="transmembrane region" description="Helical" evidence="7">
    <location>
        <begin position="273"/>
        <end position="296"/>
    </location>
</feature>
<dbReference type="Proteomes" id="UP000542125">
    <property type="component" value="Unassembled WGS sequence"/>
</dbReference>
<organism evidence="9 10">
    <name type="scientific">Pigmentiphaga litoralis</name>
    <dbReference type="NCBI Taxonomy" id="516702"/>
    <lineage>
        <taxon>Bacteria</taxon>
        <taxon>Pseudomonadati</taxon>
        <taxon>Pseudomonadota</taxon>
        <taxon>Betaproteobacteria</taxon>
        <taxon>Burkholderiales</taxon>
        <taxon>Alcaligenaceae</taxon>
        <taxon>Pigmentiphaga</taxon>
    </lineage>
</organism>
<dbReference type="Gene3D" id="1.20.1250.20">
    <property type="entry name" value="MFS general substrate transporter like domains"/>
    <property type="match status" value="2"/>
</dbReference>
<dbReference type="CDD" id="cd06174">
    <property type="entry name" value="MFS"/>
    <property type="match status" value="1"/>
</dbReference>
<dbReference type="PANTHER" id="PTHR42718:SF46">
    <property type="entry name" value="BLR6921 PROTEIN"/>
    <property type="match status" value="1"/>
</dbReference>
<sequence length="427" mass="43214">MAAPDSRRAQAAAAATLVSPATPVSPAPQAPPLRTHWLAVSAIVASGIVAAFQVGKVVITIPALRADLGLDLTDAGWIMAIFSLLGVACGIPVGSLVGRFGARRLLVAGLVAITAGSATAAASHGYPLLLAMRTLEGLGFVFITIAGPSMLRNVIAIKDRDLAFSLWSSYMPTGMALVLAVGGFVQGWRGVWWATAALAALAAVFVLLVVPGRSAGDASAAGKVPMRDVLGGAARTIRNAGSALLAACFATYTLQYFALFSFLPVLLIDRLGMTVTTAGAFTAFAAATNAVGTLVAGQLLSRGVIARWALIMLSSAVMGVCAVAIFAADLSHAAVLVLCVVFSCVGGMLPSTVVASAPMLSPSAALVPVAIGLAMQGSYVGQVLGPLAVGVVVDRFGWSAAAIVPAVAAAIGMAGAYLLRPIFRRVH</sequence>
<accession>A0A7Y9IWK2</accession>
<evidence type="ECO:0000313" key="10">
    <source>
        <dbReference type="Proteomes" id="UP000542125"/>
    </source>
</evidence>
<dbReference type="InterPro" id="IPR020846">
    <property type="entry name" value="MFS_dom"/>
</dbReference>
<evidence type="ECO:0000256" key="5">
    <source>
        <dbReference type="ARBA" id="ARBA00022989"/>
    </source>
</evidence>
<protein>
    <submittedName>
        <fullName evidence="9">Putative MFS family arabinose efflux permease</fullName>
    </submittedName>
</protein>